<evidence type="ECO:0000256" key="1">
    <source>
        <dbReference type="SAM" id="MobiDB-lite"/>
    </source>
</evidence>
<organism evidence="2 3">
    <name type="scientific">Zizania palustris</name>
    <name type="common">Northern wild rice</name>
    <dbReference type="NCBI Taxonomy" id="103762"/>
    <lineage>
        <taxon>Eukaryota</taxon>
        <taxon>Viridiplantae</taxon>
        <taxon>Streptophyta</taxon>
        <taxon>Embryophyta</taxon>
        <taxon>Tracheophyta</taxon>
        <taxon>Spermatophyta</taxon>
        <taxon>Magnoliopsida</taxon>
        <taxon>Liliopsida</taxon>
        <taxon>Poales</taxon>
        <taxon>Poaceae</taxon>
        <taxon>BOP clade</taxon>
        <taxon>Oryzoideae</taxon>
        <taxon>Oryzeae</taxon>
        <taxon>Zizaniinae</taxon>
        <taxon>Zizania</taxon>
    </lineage>
</organism>
<accession>A0A8J5SN52</accession>
<protein>
    <submittedName>
        <fullName evidence="2">Uncharacterized protein</fullName>
    </submittedName>
</protein>
<proteinExistence type="predicted"/>
<comment type="caution">
    <text evidence="2">The sequence shown here is derived from an EMBL/GenBank/DDBJ whole genome shotgun (WGS) entry which is preliminary data.</text>
</comment>
<keyword evidence="3" id="KW-1185">Reference proteome</keyword>
<gene>
    <name evidence="2" type="ORF">GUJ93_ZPchr0003g16731</name>
</gene>
<feature type="region of interest" description="Disordered" evidence="1">
    <location>
        <begin position="85"/>
        <end position="106"/>
    </location>
</feature>
<dbReference type="OrthoDB" id="689633at2759"/>
<name>A0A8J5SN52_ZIZPA</name>
<evidence type="ECO:0000313" key="2">
    <source>
        <dbReference type="EMBL" id="KAG8063760.1"/>
    </source>
</evidence>
<reference evidence="2" key="2">
    <citation type="submission" date="2021-02" db="EMBL/GenBank/DDBJ databases">
        <authorList>
            <person name="Kimball J.A."/>
            <person name="Haas M.W."/>
            <person name="Macchietto M."/>
            <person name="Kono T."/>
            <person name="Duquette J."/>
            <person name="Shao M."/>
        </authorList>
    </citation>
    <scope>NUCLEOTIDE SEQUENCE</scope>
    <source>
        <tissue evidence="2">Fresh leaf tissue</tissue>
    </source>
</reference>
<reference evidence="2" key="1">
    <citation type="journal article" date="2021" name="bioRxiv">
        <title>Whole Genome Assembly and Annotation of Northern Wild Rice, Zizania palustris L., Supports a Whole Genome Duplication in the Zizania Genus.</title>
        <authorList>
            <person name="Haas M."/>
            <person name="Kono T."/>
            <person name="Macchietto M."/>
            <person name="Millas R."/>
            <person name="McGilp L."/>
            <person name="Shao M."/>
            <person name="Duquette J."/>
            <person name="Hirsch C.N."/>
            <person name="Kimball J."/>
        </authorList>
    </citation>
    <scope>NUCLEOTIDE SEQUENCE</scope>
    <source>
        <tissue evidence="2">Fresh leaf tissue</tissue>
    </source>
</reference>
<dbReference type="EMBL" id="JAAALK010000286">
    <property type="protein sequence ID" value="KAG8063760.1"/>
    <property type="molecule type" value="Genomic_DNA"/>
</dbReference>
<sequence length="145" mass="16013">MTLARSGTMGLVLVSSRPGMIFSVGTMTTRYRVRYLIPAALHLCWLRRRIRWARRNVVAPSGGEEVKRDGNGGAGIFGKLLSSSPNSWPVSVETEEERREVSDQSGEQAGILSAVASKTGIAMSVDRKNGIYLFQQQKKRNKCVK</sequence>
<dbReference type="Proteomes" id="UP000729402">
    <property type="component" value="Unassembled WGS sequence"/>
</dbReference>
<dbReference type="AlphaFoldDB" id="A0A8J5SN52"/>
<evidence type="ECO:0000313" key="3">
    <source>
        <dbReference type="Proteomes" id="UP000729402"/>
    </source>
</evidence>